<dbReference type="Proteomes" id="UP000054870">
    <property type="component" value="Unassembled WGS sequence"/>
</dbReference>
<keyword evidence="2" id="KW-1185">Reference proteome</keyword>
<comment type="caution">
    <text evidence="1">The sequence shown here is derived from an EMBL/GenBank/DDBJ whole genome shotgun (WGS) entry which is preliminary data.</text>
</comment>
<gene>
    <name evidence="1" type="ORF">AWB75_00061</name>
</gene>
<accession>A0A157Z1U6</accession>
<sequence length="74" mass="8059">MRVGIALCVPSHCGDSNPDTLGKTPLKMRRGVIRIIATGNKKSAVGLIQQRFSVGHFVPHVSSFSTSKIWVQQN</sequence>
<dbReference type="EMBL" id="FCOF02000001">
    <property type="protein sequence ID" value="SAK39454.1"/>
    <property type="molecule type" value="Genomic_DNA"/>
</dbReference>
<proteinExistence type="predicted"/>
<evidence type="ECO:0000313" key="1">
    <source>
        <dbReference type="EMBL" id="SAK39454.1"/>
    </source>
</evidence>
<name>A0A157Z1U6_9BURK</name>
<organism evidence="1 2">
    <name type="scientific">Caballeronia catudaia</name>
    <dbReference type="NCBI Taxonomy" id="1777136"/>
    <lineage>
        <taxon>Bacteria</taxon>
        <taxon>Pseudomonadati</taxon>
        <taxon>Pseudomonadota</taxon>
        <taxon>Betaproteobacteria</taxon>
        <taxon>Burkholderiales</taxon>
        <taxon>Burkholderiaceae</taxon>
        <taxon>Caballeronia</taxon>
    </lineage>
</organism>
<dbReference type="AlphaFoldDB" id="A0A157Z1U6"/>
<protein>
    <submittedName>
        <fullName evidence="1">Uncharacterized protein</fullName>
    </submittedName>
</protein>
<evidence type="ECO:0000313" key="2">
    <source>
        <dbReference type="Proteomes" id="UP000054870"/>
    </source>
</evidence>
<reference evidence="1" key="1">
    <citation type="submission" date="2016-01" db="EMBL/GenBank/DDBJ databases">
        <authorList>
            <person name="Peeters C."/>
        </authorList>
    </citation>
    <scope>NUCLEOTIDE SEQUENCE [LARGE SCALE GENOMIC DNA]</scope>
    <source>
        <strain evidence="1">LMG 29318</strain>
    </source>
</reference>